<name>A0A0F5JT83_9BURK</name>
<dbReference type="STRING" id="28092.WM40_26600"/>
<feature type="domain" description="Glycosyl hydrolase family 98 C-terminal" evidence="2">
    <location>
        <begin position="382"/>
        <end position="552"/>
    </location>
</feature>
<protein>
    <submittedName>
        <fullName evidence="3">Sugar-binding protein</fullName>
    </submittedName>
</protein>
<dbReference type="Proteomes" id="UP000033618">
    <property type="component" value="Unassembled WGS sequence"/>
</dbReference>
<dbReference type="Gene3D" id="2.60.220.10">
    <property type="entry name" value="Polysaccharide lyase family 8-like, C-terminal"/>
    <property type="match status" value="1"/>
</dbReference>
<evidence type="ECO:0000313" key="3">
    <source>
        <dbReference type="EMBL" id="KKB60879.1"/>
    </source>
</evidence>
<proteinExistence type="predicted"/>
<organism evidence="3 4">
    <name type="scientific">Robbsia andropogonis</name>
    <dbReference type="NCBI Taxonomy" id="28092"/>
    <lineage>
        <taxon>Bacteria</taxon>
        <taxon>Pseudomonadati</taxon>
        <taxon>Pseudomonadota</taxon>
        <taxon>Betaproteobacteria</taxon>
        <taxon>Burkholderiales</taxon>
        <taxon>Burkholderiaceae</taxon>
        <taxon>Robbsia</taxon>
    </lineage>
</organism>
<dbReference type="RefSeq" id="WP_046154573.1">
    <property type="nucleotide sequence ID" value="NZ_LAQU01000144.1"/>
</dbReference>
<dbReference type="InterPro" id="IPR013190">
    <property type="entry name" value="GH98_C"/>
</dbReference>
<evidence type="ECO:0000259" key="2">
    <source>
        <dbReference type="Pfam" id="PF08307"/>
    </source>
</evidence>
<dbReference type="PROSITE" id="PS51257">
    <property type="entry name" value="PROKAR_LIPOPROTEIN"/>
    <property type="match status" value="1"/>
</dbReference>
<dbReference type="Pfam" id="PF08306">
    <property type="entry name" value="Glyco_hydro_98M"/>
    <property type="match status" value="1"/>
</dbReference>
<dbReference type="AlphaFoldDB" id="A0A0F5JT83"/>
<reference evidence="3 4" key="1">
    <citation type="submission" date="2015-03" db="EMBL/GenBank/DDBJ databases">
        <title>Draft Genome Sequence of Burkholderia andropogonis type strain ICMP2807, isolated from Sorghum bicolor.</title>
        <authorList>
            <person name="Lopes-Santos L."/>
            <person name="Castro D.B."/>
            <person name="Ottoboni L.M."/>
            <person name="Park D."/>
            <person name="Weirc B.S."/>
            <person name="Destefano S.A."/>
        </authorList>
    </citation>
    <scope>NUCLEOTIDE SEQUENCE [LARGE SCALE GENOMIC DNA]</scope>
    <source>
        <strain evidence="3 4">ICMP2807</strain>
    </source>
</reference>
<dbReference type="InterPro" id="IPR011071">
    <property type="entry name" value="Lyase_8-like_C"/>
</dbReference>
<keyword evidence="4" id="KW-1185">Reference proteome</keyword>
<dbReference type="EMBL" id="LAQU01000144">
    <property type="protein sequence ID" value="KKB60879.1"/>
    <property type="molecule type" value="Genomic_DNA"/>
</dbReference>
<evidence type="ECO:0000259" key="1">
    <source>
        <dbReference type="Pfam" id="PF08306"/>
    </source>
</evidence>
<feature type="domain" description="Glycosyl hydrolase family 98 central" evidence="1">
    <location>
        <begin position="59"/>
        <end position="376"/>
    </location>
</feature>
<feature type="non-terminal residue" evidence="3">
    <location>
        <position position="607"/>
    </location>
</feature>
<gene>
    <name evidence="3" type="ORF">WM40_26600</name>
</gene>
<dbReference type="GO" id="GO:0003824">
    <property type="term" value="F:catalytic activity"/>
    <property type="evidence" value="ECO:0007669"/>
    <property type="project" value="UniProtKB-ARBA"/>
</dbReference>
<dbReference type="Pfam" id="PF08307">
    <property type="entry name" value="Glyco_hydro_98C"/>
    <property type="match status" value="1"/>
</dbReference>
<dbReference type="GO" id="GO:0005975">
    <property type="term" value="P:carbohydrate metabolic process"/>
    <property type="evidence" value="ECO:0007669"/>
    <property type="project" value="InterPro"/>
</dbReference>
<comment type="caution">
    <text evidence="3">The sequence shown here is derived from an EMBL/GenBank/DDBJ whole genome shotgun (WGS) entry which is preliminary data.</text>
</comment>
<dbReference type="OrthoDB" id="6056921at2"/>
<dbReference type="InterPro" id="IPR013191">
    <property type="entry name" value="GH98_central"/>
</dbReference>
<sequence>MASIKLNPERSGHSGSLLCLLLTTVLVACGGGTNDGEAVSASESAAKVVAVATPPADPTMRRTVSPEQPLFLIHVDTWNQADPQKVIDLIPPDIRPYAVLNLSLSIDHNGATGNQCNWTQVEDGIDTARSWMKTAAQNGIWAMIQPSSGGFSQFPDYAPSVDLESTVYGEFFRDYPNFLGFNYAEQFWGFGSPCAAPSAQERWEHWSNLLKLTNKYGGLLAVSFTGGYYGAAINPLAMVKRDALLESALRKYSKNFIIQEKFTSNYGFYDNESVSMGMWLSGYAGSYGIRTDRTGWYPIDGSTDYPIPAGSPHLIEHLAFTGETVFDGPELIWLDAVETLPNGTTADGYTTRLWDFYPHYRNIHLDIYRKILDGTLRILSRQEVVDRTKMVIVNDVTSGNDQAVYSSPDTLFQDLYSMDGNGILLDQHSWYKKTGRYPAIPTVWQLTDSISQSFSSKINKSTLATRWPTSTQKLAEFNALFPQEYSGDIYAGRQENTWVTYNPYKTNRNATGNIPFKYNTCSSIDLNYTEFTSGVIKEYPDKVTIYLTNYDDVNTSFKTQTFTINGATVEPTLTFNDRGDHQASQVTTTWSGGVYTVTVSHNGPLDI</sequence>
<evidence type="ECO:0000313" key="4">
    <source>
        <dbReference type="Proteomes" id="UP000033618"/>
    </source>
</evidence>
<accession>A0A0F5JT83</accession>
<dbReference type="Gene3D" id="3.20.20.80">
    <property type="entry name" value="Glycosidases"/>
    <property type="match status" value="1"/>
</dbReference>